<dbReference type="GO" id="GO:0004185">
    <property type="term" value="F:serine-type carboxypeptidase activity"/>
    <property type="evidence" value="ECO:0007669"/>
    <property type="project" value="UniProtKB-UniRule"/>
</dbReference>
<keyword evidence="6" id="KW-0732">Signal</keyword>
<organism evidence="7 8">
    <name type="scientific">Gomphillus americanus</name>
    <dbReference type="NCBI Taxonomy" id="1940652"/>
    <lineage>
        <taxon>Eukaryota</taxon>
        <taxon>Fungi</taxon>
        <taxon>Dikarya</taxon>
        <taxon>Ascomycota</taxon>
        <taxon>Pezizomycotina</taxon>
        <taxon>Lecanoromycetes</taxon>
        <taxon>OSLEUM clade</taxon>
        <taxon>Ostropomycetidae</taxon>
        <taxon>Ostropales</taxon>
        <taxon>Graphidaceae</taxon>
        <taxon>Gomphilloideae</taxon>
        <taxon>Gomphillus</taxon>
    </lineage>
</organism>
<dbReference type="PROSITE" id="PS00131">
    <property type="entry name" value="CARBOXYPEPT_SER_SER"/>
    <property type="match status" value="1"/>
</dbReference>
<sequence>MHFSVLLIASLSLQLTQVTAASNRAAQRYVQLDKNQVKNTQNYLEDISEAAPAPNTSSYRYLTAKTQPYQVASLPDFNFDIGEFYSGEVPIDSANRTLFFAFKPSTGPKVDELSIWLNGGPGCSSLAGLIDENGPWTWQPGTFLPVENPYAWSGLTNMLWVEQPVGTGFSQGEVRAKSEEDVAADFVLFFKNFQKIFGISNYKIYITGESYAGRYVPYIAQGMIQQKDPKYFNVSGAMVYDPVIGDEITQFFTTIAPFANENEAFLNLNSTSLSLINSLDSKCGFAAYRDKYFRFPPPGHQPSSIPFPPGTNERSCDLFDYISNAAQQVNPCFNIYSINTQCPLLWDVTGFPGGHEYLPKGASIYFNRADVKKAMHAPANVEWTICANHQVLLDDTSADSIYKAIPDVLAATNRFLIANGDYDMILTTNGTLLAIQNMTWGGKTGFQTKPATPIVISQADQAWGQPGPQGVMGVQHYERGLMWAETFQAGHMGPEAQPRVSLRLLEWVLGRIETL</sequence>
<feature type="signal peptide" evidence="6">
    <location>
        <begin position="1"/>
        <end position="20"/>
    </location>
</feature>
<keyword evidence="5" id="KW-0325">Glycoprotein</keyword>
<name>A0A8H3F2Q2_9LECA</name>
<dbReference type="Proteomes" id="UP000664169">
    <property type="component" value="Unassembled WGS sequence"/>
</dbReference>
<gene>
    <name evidence="7" type="ORF">GOMPHAMPRED_000914</name>
</gene>
<protein>
    <recommendedName>
        <fullName evidence="6">Carboxypeptidase</fullName>
        <ecNumber evidence="6">3.4.16.-</ecNumber>
    </recommendedName>
</protein>
<evidence type="ECO:0000313" key="8">
    <source>
        <dbReference type="Proteomes" id="UP000664169"/>
    </source>
</evidence>
<feature type="chain" id="PRO_5034968441" description="Carboxypeptidase" evidence="6">
    <location>
        <begin position="21"/>
        <end position="515"/>
    </location>
</feature>
<evidence type="ECO:0000256" key="2">
    <source>
        <dbReference type="ARBA" id="ARBA00022645"/>
    </source>
</evidence>
<comment type="similarity">
    <text evidence="1 6">Belongs to the peptidase S10 family.</text>
</comment>
<dbReference type="EMBL" id="CAJPDQ010000010">
    <property type="protein sequence ID" value="CAF9915959.1"/>
    <property type="molecule type" value="Genomic_DNA"/>
</dbReference>
<dbReference type="Pfam" id="PF00450">
    <property type="entry name" value="Peptidase_S10"/>
    <property type="match status" value="1"/>
</dbReference>
<proteinExistence type="inferred from homology"/>
<dbReference type="PRINTS" id="PR00724">
    <property type="entry name" value="CRBOXYPTASEC"/>
</dbReference>
<evidence type="ECO:0000256" key="4">
    <source>
        <dbReference type="ARBA" id="ARBA00022801"/>
    </source>
</evidence>
<keyword evidence="4 6" id="KW-0378">Hydrolase</keyword>
<dbReference type="SUPFAM" id="SSF53474">
    <property type="entry name" value="alpha/beta-Hydrolases"/>
    <property type="match status" value="1"/>
</dbReference>
<dbReference type="AlphaFoldDB" id="A0A8H3F2Q2"/>
<dbReference type="PANTHER" id="PTHR11802:SF479">
    <property type="entry name" value="CARBOXYPEPTIDASE"/>
    <property type="match status" value="1"/>
</dbReference>
<dbReference type="InterPro" id="IPR001563">
    <property type="entry name" value="Peptidase_S10"/>
</dbReference>
<comment type="caution">
    <text evidence="7">The sequence shown here is derived from an EMBL/GenBank/DDBJ whole genome shotgun (WGS) entry which is preliminary data.</text>
</comment>
<dbReference type="InterPro" id="IPR029058">
    <property type="entry name" value="AB_hydrolase_fold"/>
</dbReference>
<accession>A0A8H3F2Q2</accession>
<keyword evidence="8" id="KW-1185">Reference proteome</keyword>
<dbReference type="EC" id="3.4.16.-" evidence="6"/>
<evidence type="ECO:0000256" key="5">
    <source>
        <dbReference type="ARBA" id="ARBA00023180"/>
    </source>
</evidence>
<keyword evidence="3 6" id="KW-0645">Protease</keyword>
<dbReference type="Gene3D" id="3.40.50.1820">
    <property type="entry name" value="alpha/beta hydrolase"/>
    <property type="match status" value="1"/>
</dbReference>
<reference evidence="7" key="1">
    <citation type="submission" date="2021-03" db="EMBL/GenBank/DDBJ databases">
        <authorList>
            <person name="Tagirdzhanova G."/>
        </authorList>
    </citation>
    <scope>NUCLEOTIDE SEQUENCE</scope>
</reference>
<evidence type="ECO:0000256" key="1">
    <source>
        <dbReference type="ARBA" id="ARBA00009431"/>
    </source>
</evidence>
<dbReference type="OrthoDB" id="443318at2759"/>
<dbReference type="GO" id="GO:0006508">
    <property type="term" value="P:proteolysis"/>
    <property type="evidence" value="ECO:0007669"/>
    <property type="project" value="UniProtKB-KW"/>
</dbReference>
<evidence type="ECO:0000313" key="7">
    <source>
        <dbReference type="EMBL" id="CAF9915959.1"/>
    </source>
</evidence>
<dbReference type="PANTHER" id="PTHR11802">
    <property type="entry name" value="SERINE PROTEASE FAMILY S10 SERINE CARBOXYPEPTIDASE"/>
    <property type="match status" value="1"/>
</dbReference>
<dbReference type="InterPro" id="IPR018202">
    <property type="entry name" value="Ser_caboxypep_ser_AS"/>
</dbReference>
<evidence type="ECO:0000256" key="6">
    <source>
        <dbReference type="RuleBase" id="RU361156"/>
    </source>
</evidence>
<keyword evidence="2 6" id="KW-0121">Carboxypeptidase</keyword>
<evidence type="ECO:0000256" key="3">
    <source>
        <dbReference type="ARBA" id="ARBA00022670"/>
    </source>
</evidence>